<dbReference type="PANTHER" id="PTHR45648">
    <property type="entry name" value="GDSL LIPASE/ACYLHYDROLASE FAMILY PROTEIN (AFU_ORTHOLOGUE AFUA_4G14700)"/>
    <property type="match status" value="1"/>
</dbReference>
<dbReference type="Proteomes" id="UP000026962">
    <property type="component" value="Chromosome 10"/>
</dbReference>
<dbReference type="HOGENOM" id="CLU_015101_0_2_1"/>
<dbReference type="AlphaFoldDB" id="A0A0E0M5X2"/>
<comment type="similarity">
    <text evidence="1">Belongs to the 'GDSL' lipolytic enzyme family.</text>
</comment>
<protein>
    <recommendedName>
        <fullName evidence="7">GDSL esterase/lipase</fullName>
    </recommendedName>
</protein>
<evidence type="ECO:0000256" key="4">
    <source>
        <dbReference type="SAM" id="SignalP"/>
    </source>
</evidence>
<evidence type="ECO:0000313" key="5">
    <source>
        <dbReference type="EnsemblPlants" id="OPUNC10G03220.1"/>
    </source>
</evidence>
<keyword evidence="2" id="KW-0378">Hydrolase</keyword>
<dbReference type="InterPro" id="IPR035669">
    <property type="entry name" value="SGNH_plant_lipase-like"/>
</dbReference>
<accession>A0A0E0M5X2</accession>
<sequence>MARQLAAKAICRLLVVSIHVLGAVAVAGAGRSAVRPSEITQQVPAVFVFGDSTMDVGNNNYLSGENVPRANKPYYGVDYPTSRPTGRFSNGYNVADFIAKALGFKESPPAYLSLAPRSNSLVVAAVSRGVSYASAGAGILDSTYAGENIPLSKQVRYFESTKAHVEARLGSRATSKFLSRSLFLFGIGSNDLFVYAEGQSGINDVATLYASLISNYSAAITDLYKMGARKFAIINVGPLGCVPVVRLLTGTGGCDDDLNQLAIGLDDAIKPMVTGLTSRLHGLVYSLGNFYDQAMDNFAHPKAFGFANTDSACCGSGIMGAEDDCLPNSTLCTDHDGFLFWDRVHPSQRAAQLTAATFYDGISRHTTPFNFKQLVRKKTTN</sequence>
<keyword evidence="3" id="KW-0442">Lipid degradation</keyword>
<proteinExistence type="inferred from homology"/>
<evidence type="ECO:0000256" key="1">
    <source>
        <dbReference type="ARBA" id="ARBA00008668"/>
    </source>
</evidence>
<dbReference type="Pfam" id="PF00657">
    <property type="entry name" value="Lipase_GDSL"/>
    <property type="match status" value="1"/>
</dbReference>
<reference evidence="5" key="1">
    <citation type="submission" date="2015-04" db="UniProtKB">
        <authorList>
            <consortium name="EnsemblPlants"/>
        </authorList>
    </citation>
    <scope>IDENTIFICATION</scope>
</reference>
<evidence type="ECO:0000256" key="2">
    <source>
        <dbReference type="ARBA" id="ARBA00022801"/>
    </source>
</evidence>
<evidence type="ECO:0000256" key="3">
    <source>
        <dbReference type="ARBA" id="ARBA00022963"/>
    </source>
</evidence>
<dbReference type="InterPro" id="IPR001087">
    <property type="entry name" value="GDSL"/>
</dbReference>
<organism evidence="5">
    <name type="scientific">Oryza punctata</name>
    <name type="common">Red rice</name>
    <dbReference type="NCBI Taxonomy" id="4537"/>
    <lineage>
        <taxon>Eukaryota</taxon>
        <taxon>Viridiplantae</taxon>
        <taxon>Streptophyta</taxon>
        <taxon>Embryophyta</taxon>
        <taxon>Tracheophyta</taxon>
        <taxon>Spermatophyta</taxon>
        <taxon>Magnoliopsida</taxon>
        <taxon>Liliopsida</taxon>
        <taxon>Poales</taxon>
        <taxon>Poaceae</taxon>
        <taxon>BOP clade</taxon>
        <taxon>Oryzoideae</taxon>
        <taxon>Oryzeae</taxon>
        <taxon>Oryzinae</taxon>
        <taxon>Oryza</taxon>
    </lineage>
</organism>
<keyword evidence="3" id="KW-0443">Lipid metabolism</keyword>
<name>A0A0E0M5X2_ORYPU</name>
<dbReference type="Gramene" id="OPUNC10G03220.1">
    <property type="protein sequence ID" value="OPUNC10G03220.1"/>
    <property type="gene ID" value="OPUNC10G03220"/>
</dbReference>
<dbReference type="OMA" id="MLTAQNF"/>
<dbReference type="PANTHER" id="PTHR45648:SF46">
    <property type="entry name" value="OS06G0725100 PROTEIN"/>
    <property type="match status" value="1"/>
</dbReference>
<dbReference type="STRING" id="4537.A0A0E0M5X2"/>
<dbReference type="CDD" id="cd01837">
    <property type="entry name" value="SGNH_plant_lipase_like"/>
    <property type="match status" value="1"/>
</dbReference>
<dbReference type="eggNOG" id="KOG0017">
    <property type="taxonomic scope" value="Eukaryota"/>
</dbReference>
<dbReference type="EnsemblPlants" id="OPUNC10G03220.1">
    <property type="protein sequence ID" value="OPUNC10G03220.1"/>
    <property type="gene ID" value="OPUNC10G03220"/>
</dbReference>
<feature type="signal peptide" evidence="4">
    <location>
        <begin position="1"/>
        <end position="25"/>
    </location>
</feature>
<reference evidence="5" key="2">
    <citation type="submission" date="2018-05" db="EMBL/GenBank/DDBJ databases">
        <title>OpunRS2 (Oryza punctata Reference Sequence Version 2).</title>
        <authorList>
            <person name="Zhang J."/>
            <person name="Kudrna D."/>
            <person name="Lee S."/>
            <person name="Talag J."/>
            <person name="Welchert J."/>
            <person name="Wing R.A."/>
        </authorList>
    </citation>
    <scope>NUCLEOTIDE SEQUENCE [LARGE SCALE GENOMIC DNA]</scope>
</reference>
<dbReference type="InterPro" id="IPR036514">
    <property type="entry name" value="SGNH_hydro_sf"/>
</dbReference>
<dbReference type="Gene3D" id="3.40.50.1110">
    <property type="entry name" value="SGNH hydrolase"/>
    <property type="match status" value="1"/>
</dbReference>
<keyword evidence="6" id="KW-1185">Reference proteome</keyword>
<feature type="chain" id="PRO_5002367160" description="GDSL esterase/lipase" evidence="4">
    <location>
        <begin position="26"/>
        <end position="381"/>
    </location>
</feature>
<dbReference type="GO" id="GO:0016042">
    <property type="term" value="P:lipid catabolic process"/>
    <property type="evidence" value="ECO:0007669"/>
    <property type="project" value="UniProtKB-KW"/>
</dbReference>
<evidence type="ECO:0008006" key="7">
    <source>
        <dbReference type="Google" id="ProtNLM"/>
    </source>
</evidence>
<evidence type="ECO:0000313" key="6">
    <source>
        <dbReference type="Proteomes" id="UP000026962"/>
    </source>
</evidence>
<dbReference type="GO" id="GO:0016788">
    <property type="term" value="F:hydrolase activity, acting on ester bonds"/>
    <property type="evidence" value="ECO:0007669"/>
    <property type="project" value="InterPro"/>
</dbReference>
<dbReference type="InterPro" id="IPR051058">
    <property type="entry name" value="GDSL_Est/Lipase"/>
</dbReference>
<keyword evidence="4" id="KW-0732">Signal</keyword>